<dbReference type="InterPro" id="IPR022902">
    <property type="entry name" value="NAcTrfase_Eis"/>
</dbReference>
<keyword evidence="7" id="KW-1185">Reference proteome</keyword>
<dbReference type="InterPro" id="IPR025559">
    <property type="entry name" value="Eis_dom"/>
</dbReference>
<dbReference type="Gene3D" id="3.40.630.30">
    <property type="match status" value="2"/>
</dbReference>
<comment type="subunit">
    <text evidence="4">Homohexamer; trimer of dimers.</text>
</comment>
<dbReference type="CDD" id="cd04301">
    <property type="entry name" value="NAT_SF"/>
    <property type="match status" value="1"/>
</dbReference>
<evidence type="ECO:0000259" key="5">
    <source>
        <dbReference type="PROSITE" id="PS51186"/>
    </source>
</evidence>
<keyword evidence="2 4" id="KW-0808">Transferase</keyword>
<dbReference type="Gene3D" id="3.30.1050.10">
    <property type="entry name" value="SCP2 sterol-binding domain"/>
    <property type="match status" value="1"/>
</dbReference>
<protein>
    <submittedName>
        <fullName evidence="6">GNAT family N-acetyltransferase</fullName>
    </submittedName>
</protein>
<dbReference type="NCBIfam" id="NF002367">
    <property type="entry name" value="PRK01346.1-4"/>
    <property type="match status" value="1"/>
</dbReference>
<evidence type="ECO:0000313" key="7">
    <source>
        <dbReference type="Proteomes" id="UP001523216"/>
    </source>
</evidence>
<dbReference type="Pfam" id="PF17668">
    <property type="entry name" value="Acetyltransf_17"/>
    <property type="match status" value="1"/>
</dbReference>
<dbReference type="PROSITE" id="PS51186">
    <property type="entry name" value="GNAT"/>
    <property type="match status" value="1"/>
</dbReference>
<dbReference type="InterPro" id="IPR000182">
    <property type="entry name" value="GNAT_dom"/>
</dbReference>
<evidence type="ECO:0000256" key="1">
    <source>
        <dbReference type="ARBA" id="ARBA00009213"/>
    </source>
</evidence>
<comment type="similarity">
    <text evidence="1 4">Belongs to the acetyltransferase Eis family.</text>
</comment>
<reference evidence="6 7" key="1">
    <citation type="submission" date="2022-06" db="EMBL/GenBank/DDBJ databases">
        <title>Actinoplanes abujensis sp. nov., isolated from Nigerian arid soil.</title>
        <authorList>
            <person name="Ding P."/>
        </authorList>
    </citation>
    <scope>NUCLEOTIDE SEQUENCE [LARGE SCALE GENOMIC DNA]</scope>
    <source>
        <strain evidence="7">TRM88002</strain>
    </source>
</reference>
<dbReference type="RefSeq" id="WP_251804183.1">
    <property type="nucleotide sequence ID" value="NZ_JAMQOL010000077.1"/>
</dbReference>
<feature type="domain" description="N-acetyltransferase" evidence="5">
    <location>
        <begin position="5"/>
        <end position="148"/>
    </location>
</feature>
<dbReference type="InterPro" id="IPR016181">
    <property type="entry name" value="Acyl_CoA_acyltransferase"/>
</dbReference>
<keyword evidence="3 4" id="KW-0012">Acyltransferase</keyword>
<dbReference type="Pfam" id="PF13527">
    <property type="entry name" value="Acetyltransf_9"/>
    <property type="match status" value="1"/>
</dbReference>
<sequence length="406" mass="44697">MFESVRLRAATDEDRRGIADLLLFLFHEHGTDDQRDLEMRIIEPERSVVADDDGLIVGNAAVQTRDLTVPGAVIPVAHVTGVGVAPTHRRQGLLTAMMRRQLTDIAEAGREPVAALWASETAIYPRYGYGPAADRLRLDVRSREITVTGPEAPAGKFRLIDPKAARAELVAVHDAVRIHRVGWSSRPGYWWDYLLADNDAMRDGATTMRGVVYETADGPVGYALWRVKSDWDSHGPAADVRVNELVAGDPGVYAALWRFLFGTDLARTASYDFASVDEPLQFMVDEPRKLGRRYADALWIRLVDLPAALEARRYASPVDAVFEVTDPVLEANNGRWRLTGDAEKASCVRTDDAPDFACSITELGAAYLGGTTLATLATAGRVQQFTGNLPSTAFQWYRLPGVLEVF</sequence>
<feature type="active site" description="Proton acceptor; via carboxylate" evidence="4">
    <location>
        <position position="406"/>
    </location>
</feature>
<organism evidence="6 7">
    <name type="scientific">Paractinoplanes hotanensis</name>
    <dbReference type="NCBI Taxonomy" id="2906497"/>
    <lineage>
        <taxon>Bacteria</taxon>
        <taxon>Bacillati</taxon>
        <taxon>Actinomycetota</taxon>
        <taxon>Actinomycetes</taxon>
        <taxon>Micromonosporales</taxon>
        <taxon>Micromonosporaceae</taxon>
        <taxon>Paractinoplanes</taxon>
    </lineage>
</organism>
<accession>A0ABT0YEI0</accession>
<dbReference type="EMBL" id="JAMQOL010000077">
    <property type="protein sequence ID" value="MCM4084434.1"/>
    <property type="molecule type" value="Genomic_DNA"/>
</dbReference>
<evidence type="ECO:0000256" key="4">
    <source>
        <dbReference type="HAMAP-Rule" id="MF_01812"/>
    </source>
</evidence>
<dbReference type="InterPro" id="IPR036527">
    <property type="entry name" value="SCP2_sterol-bd_dom_sf"/>
</dbReference>
<dbReference type="Proteomes" id="UP001523216">
    <property type="component" value="Unassembled WGS sequence"/>
</dbReference>
<feature type="binding site" evidence="4">
    <location>
        <begin position="119"/>
        <end position="120"/>
    </location>
    <ligand>
        <name>acetyl-CoA</name>
        <dbReference type="ChEBI" id="CHEBI:57288"/>
    </ligand>
</feature>
<dbReference type="Pfam" id="PF13530">
    <property type="entry name" value="SCP2_2"/>
    <property type="match status" value="1"/>
</dbReference>
<dbReference type="InterPro" id="IPR051554">
    <property type="entry name" value="Acetyltransferase_Eis"/>
</dbReference>
<evidence type="ECO:0000256" key="2">
    <source>
        <dbReference type="ARBA" id="ARBA00022679"/>
    </source>
</evidence>
<evidence type="ECO:0000256" key="3">
    <source>
        <dbReference type="ARBA" id="ARBA00023315"/>
    </source>
</evidence>
<dbReference type="HAMAP" id="MF_01812">
    <property type="entry name" value="Eis"/>
    <property type="match status" value="1"/>
</dbReference>
<dbReference type="SUPFAM" id="SSF55729">
    <property type="entry name" value="Acyl-CoA N-acyltransferases (Nat)"/>
    <property type="match status" value="1"/>
</dbReference>
<proteinExistence type="inferred from homology"/>
<dbReference type="InterPro" id="IPR041380">
    <property type="entry name" value="Acetyltransf_17"/>
</dbReference>
<dbReference type="PANTHER" id="PTHR37817">
    <property type="entry name" value="N-ACETYLTRANSFERASE EIS"/>
    <property type="match status" value="1"/>
</dbReference>
<evidence type="ECO:0000313" key="6">
    <source>
        <dbReference type="EMBL" id="MCM4084434.1"/>
    </source>
</evidence>
<feature type="binding site" evidence="4">
    <location>
        <begin position="90"/>
        <end position="95"/>
    </location>
    <ligand>
        <name>acetyl-CoA</name>
        <dbReference type="ChEBI" id="CHEBI:57288"/>
    </ligand>
</feature>
<feature type="binding site" evidence="4">
    <location>
        <begin position="82"/>
        <end position="84"/>
    </location>
    <ligand>
        <name>acetyl-CoA</name>
        <dbReference type="ChEBI" id="CHEBI:57288"/>
    </ligand>
</feature>
<dbReference type="PANTHER" id="PTHR37817:SF1">
    <property type="entry name" value="N-ACETYLTRANSFERASE EIS"/>
    <property type="match status" value="1"/>
</dbReference>
<feature type="active site" description="Proton donor" evidence="4">
    <location>
        <position position="124"/>
    </location>
</feature>
<comment type="caution">
    <text evidence="6">The sequence shown here is derived from an EMBL/GenBank/DDBJ whole genome shotgun (WGS) entry which is preliminary data.</text>
</comment>
<dbReference type="SUPFAM" id="SSF55718">
    <property type="entry name" value="SCP-like"/>
    <property type="match status" value="1"/>
</dbReference>
<name>A0ABT0YEI0_9ACTN</name>
<gene>
    <name evidence="6" type="ORF">LXN57_43565</name>
</gene>